<sequence>MGGLNISVGRSLTYSVGQTPETDEESWYVISTSGSVGIGGGASIPGSVIGGIGKIYFINPQKVDKPKTKWETLKSYVKFIIPH</sequence>
<evidence type="ECO:0000313" key="2">
    <source>
        <dbReference type="EMBL" id="GJM51790.1"/>
    </source>
</evidence>
<organism evidence="1 3">
    <name type="scientific">Capnocytophaga catalasegens</name>
    <dbReference type="NCBI Taxonomy" id="1004260"/>
    <lineage>
        <taxon>Bacteria</taxon>
        <taxon>Pseudomonadati</taxon>
        <taxon>Bacteroidota</taxon>
        <taxon>Flavobacteriia</taxon>
        <taxon>Flavobacteriales</taxon>
        <taxon>Flavobacteriaceae</taxon>
        <taxon>Capnocytophaga</taxon>
    </lineage>
</organism>
<keyword evidence="4" id="KW-1185">Reference proteome</keyword>
<dbReference type="Proteomes" id="UP001207736">
    <property type="component" value="Unassembled WGS sequence"/>
</dbReference>
<dbReference type="AlphaFoldDB" id="A0AAV5AZE1"/>
<dbReference type="RefSeq" id="WP_264847193.1">
    <property type="nucleotide sequence ID" value="NZ_BPMA01000043.1"/>
</dbReference>
<comment type="caution">
    <text evidence="1">The sequence shown here is derived from an EMBL/GenBank/DDBJ whole genome shotgun (WGS) entry which is preliminary data.</text>
</comment>
<accession>A0AAV5AZE1</accession>
<gene>
    <name evidence="1" type="ORF">RCZ15_23790</name>
    <name evidence="2" type="ORF">RCZ16_01080</name>
</gene>
<proteinExistence type="predicted"/>
<evidence type="ECO:0000313" key="3">
    <source>
        <dbReference type="Proteomes" id="UP001207736"/>
    </source>
</evidence>
<dbReference type="EMBL" id="BQKA01000054">
    <property type="protein sequence ID" value="GJM51406.1"/>
    <property type="molecule type" value="Genomic_DNA"/>
</dbReference>
<evidence type="ECO:0000313" key="1">
    <source>
        <dbReference type="EMBL" id="GJM51406.1"/>
    </source>
</evidence>
<name>A0AAV5AZE1_9FLAO</name>
<dbReference type="EMBL" id="BQKB01000005">
    <property type="protein sequence ID" value="GJM51790.1"/>
    <property type="molecule type" value="Genomic_DNA"/>
</dbReference>
<reference evidence="1 4" key="1">
    <citation type="submission" date="2021-11" db="EMBL/GenBank/DDBJ databases">
        <title>Draft genome sequence of Capnocytophaga sp. strain KC07075 isolated from cat oral cavity.</title>
        <authorList>
            <person name="Suzuki M."/>
            <person name="Imaoka K."/>
            <person name="Kimura M."/>
            <person name="Morikawa S."/>
            <person name="Maeda K."/>
        </authorList>
    </citation>
    <scope>NUCLEOTIDE SEQUENCE</scope>
    <source>
        <strain evidence="1">KC07075</strain>
        <strain evidence="2 4">KC07079</strain>
    </source>
</reference>
<dbReference type="Proteomes" id="UP001208692">
    <property type="component" value="Unassembled WGS sequence"/>
</dbReference>
<evidence type="ECO:0000313" key="4">
    <source>
        <dbReference type="Proteomes" id="UP001208692"/>
    </source>
</evidence>
<protein>
    <submittedName>
        <fullName evidence="1">Uncharacterized protein</fullName>
    </submittedName>
</protein>